<keyword evidence="1" id="KW-0732">Signal</keyword>
<gene>
    <name evidence="3" type="ORF">NBG4_110013</name>
</gene>
<sequence length="263" mass="26867">MKKMLILIVAMLFVASAAYATIPGSAHDLSPAGPAMNAHGTTSYQNTDTLGISACQYCHTPHQADISDQSRPLWNRNMPAAANFKVYDSGNAAGGVAGVAGKTLSGTDVNPPGGHSLSCMSCHDGVTGLGDIHLGGDTIGTYDGNPGGIKMEAIYANAAGVTVPRTLGTDLRSTHPVGVNWRGIAATYAGLDAGAPAQLNGVSSVFTVGAGAIYRVYVDGADKRVECGSCHDPHGSDYAAAAANSPFLRGPKSSMCTTCHSRK</sequence>
<evidence type="ECO:0000313" key="4">
    <source>
        <dbReference type="Proteomes" id="UP000245125"/>
    </source>
</evidence>
<dbReference type="InterPro" id="IPR036280">
    <property type="entry name" value="Multihaem_cyt_sf"/>
</dbReference>
<feature type="chain" id="PRO_5015600636" evidence="1">
    <location>
        <begin position="21"/>
        <end position="263"/>
    </location>
</feature>
<evidence type="ECO:0000313" key="3">
    <source>
        <dbReference type="EMBL" id="SPP99710.1"/>
    </source>
</evidence>
<name>A0A2U3QED9_9BACT</name>
<feature type="domain" description="Doubled CXXCH motif" evidence="2">
    <location>
        <begin position="226"/>
        <end position="262"/>
    </location>
</feature>
<feature type="signal peptide" evidence="1">
    <location>
        <begin position="1"/>
        <end position="20"/>
    </location>
</feature>
<dbReference type="SUPFAM" id="SSF48695">
    <property type="entry name" value="Multiheme cytochromes"/>
    <property type="match status" value="1"/>
</dbReference>
<dbReference type="Proteomes" id="UP000245125">
    <property type="component" value="Unassembled WGS sequence"/>
</dbReference>
<dbReference type="OrthoDB" id="12425at2"/>
<keyword evidence="4" id="KW-1185">Reference proteome</keyword>
<evidence type="ECO:0000256" key="1">
    <source>
        <dbReference type="SAM" id="SignalP"/>
    </source>
</evidence>
<reference evidence="4" key="1">
    <citation type="submission" date="2018-03" db="EMBL/GenBank/DDBJ databases">
        <authorList>
            <person name="Zecchin S."/>
        </authorList>
    </citation>
    <scope>NUCLEOTIDE SEQUENCE [LARGE SCALE GENOMIC DNA]</scope>
</reference>
<dbReference type="AlphaFoldDB" id="A0A2U3QED9"/>
<organism evidence="3 4">
    <name type="scientific">Candidatus Sulfobium mesophilum</name>
    <dbReference type="NCBI Taxonomy" id="2016548"/>
    <lineage>
        <taxon>Bacteria</taxon>
        <taxon>Pseudomonadati</taxon>
        <taxon>Nitrospirota</taxon>
        <taxon>Nitrospiria</taxon>
        <taxon>Nitrospirales</taxon>
        <taxon>Nitrospiraceae</taxon>
        <taxon>Candidatus Sulfobium</taxon>
    </lineage>
</organism>
<proteinExistence type="predicted"/>
<dbReference type="EMBL" id="OUUY01000013">
    <property type="protein sequence ID" value="SPP99710.1"/>
    <property type="molecule type" value="Genomic_DNA"/>
</dbReference>
<evidence type="ECO:0000259" key="2">
    <source>
        <dbReference type="Pfam" id="PF09699"/>
    </source>
</evidence>
<protein>
    <submittedName>
        <fullName evidence="3">Cytochrome c family protein</fullName>
    </submittedName>
</protein>
<accession>A0A2U3QED9</accession>
<dbReference type="InterPro" id="IPR010177">
    <property type="entry name" value="Paired_CXXCH_1"/>
</dbReference>
<dbReference type="Pfam" id="PF09699">
    <property type="entry name" value="Paired_CXXCH_1"/>
    <property type="match status" value="1"/>
</dbReference>